<dbReference type="AlphaFoldDB" id="A0A963YSE7"/>
<organism evidence="2 3">
    <name type="scientific">Acidisoma silvae</name>
    <dbReference type="NCBI Taxonomy" id="2802396"/>
    <lineage>
        <taxon>Bacteria</taxon>
        <taxon>Pseudomonadati</taxon>
        <taxon>Pseudomonadota</taxon>
        <taxon>Alphaproteobacteria</taxon>
        <taxon>Acetobacterales</taxon>
        <taxon>Acidocellaceae</taxon>
        <taxon>Acidisoma</taxon>
    </lineage>
</organism>
<evidence type="ECO:0000256" key="1">
    <source>
        <dbReference type="SAM" id="Phobius"/>
    </source>
</evidence>
<evidence type="ECO:0000313" key="2">
    <source>
        <dbReference type="EMBL" id="MCB8876070.1"/>
    </source>
</evidence>
<keyword evidence="1" id="KW-0812">Transmembrane</keyword>
<feature type="transmembrane region" description="Helical" evidence="1">
    <location>
        <begin position="58"/>
        <end position="86"/>
    </location>
</feature>
<dbReference type="RefSeq" id="WP_227321729.1">
    <property type="nucleotide sequence ID" value="NZ_JAESVB010000005.1"/>
</dbReference>
<keyword evidence="1" id="KW-1133">Transmembrane helix</keyword>
<sequence>MSETKIALFPRFAVSPEQKNAFSTCVKFAQTTIRQASAVIGTVPVPAVVKKHVSKKDAAFIAAAYAIPLPGTGLLAAIIVAGKLAVRHRRSRWQRLPVVGA</sequence>
<proteinExistence type="predicted"/>
<keyword evidence="3" id="KW-1185">Reference proteome</keyword>
<keyword evidence="1" id="KW-0472">Membrane</keyword>
<protein>
    <submittedName>
        <fullName evidence="2">Uncharacterized protein</fullName>
    </submittedName>
</protein>
<comment type="caution">
    <text evidence="2">The sequence shown here is derived from an EMBL/GenBank/DDBJ whole genome shotgun (WGS) entry which is preliminary data.</text>
</comment>
<reference evidence="2" key="2">
    <citation type="submission" date="2021-01" db="EMBL/GenBank/DDBJ databases">
        <authorList>
            <person name="Mieszkin S."/>
            <person name="Pouder E."/>
            <person name="Alain K."/>
        </authorList>
    </citation>
    <scope>NUCLEOTIDE SEQUENCE</scope>
    <source>
        <strain evidence="2">HW T2.11</strain>
    </source>
</reference>
<dbReference type="EMBL" id="JAESVB010000005">
    <property type="protein sequence ID" value="MCB8876070.1"/>
    <property type="molecule type" value="Genomic_DNA"/>
</dbReference>
<reference evidence="2" key="1">
    <citation type="journal article" date="2021" name="Microorganisms">
        <title>Acidisoma silvae sp. nov. and Acidisomacellulosilytica sp. nov., Two Acidophilic Bacteria Isolated from Decaying Wood, Hydrolyzing Cellulose and Producing Poly-3-hydroxybutyrate.</title>
        <authorList>
            <person name="Mieszkin S."/>
            <person name="Pouder E."/>
            <person name="Uroz S."/>
            <person name="Simon-Colin C."/>
            <person name="Alain K."/>
        </authorList>
    </citation>
    <scope>NUCLEOTIDE SEQUENCE</scope>
    <source>
        <strain evidence="2">HW T2.11</strain>
    </source>
</reference>
<accession>A0A963YSE7</accession>
<dbReference type="Proteomes" id="UP000708298">
    <property type="component" value="Unassembled WGS sequence"/>
</dbReference>
<evidence type="ECO:0000313" key="3">
    <source>
        <dbReference type="Proteomes" id="UP000708298"/>
    </source>
</evidence>
<gene>
    <name evidence="2" type="ORF">ASILVAE211_12835</name>
</gene>
<name>A0A963YSE7_9PROT</name>